<dbReference type="RefSeq" id="WP_052682487.1">
    <property type="nucleotide sequence ID" value="NZ_BAAAUP010000008.1"/>
</dbReference>
<reference evidence="1 2" key="1">
    <citation type="submission" date="2015-02" db="EMBL/GenBank/DDBJ databases">
        <title>Draft genome sequences of ten Microbacterium spp. with emphasis on heavy metal contaminated environments.</title>
        <authorList>
            <person name="Corretto E."/>
        </authorList>
    </citation>
    <scope>NUCLEOTIDE SEQUENCE [LARGE SCALE GENOMIC DNA]</scope>
    <source>
        <strain evidence="1 2">DSM 12510</strain>
    </source>
</reference>
<keyword evidence="2" id="KW-1185">Reference proteome</keyword>
<organism evidence="1 2">
    <name type="scientific">Microbacterium terrae</name>
    <dbReference type="NCBI Taxonomy" id="69369"/>
    <lineage>
        <taxon>Bacteria</taxon>
        <taxon>Bacillati</taxon>
        <taxon>Actinomycetota</taxon>
        <taxon>Actinomycetes</taxon>
        <taxon>Micrococcales</taxon>
        <taxon>Microbacteriaceae</taxon>
        <taxon>Microbacterium</taxon>
    </lineage>
</organism>
<evidence type="ECO:0000313" key="1">
    <source>
        <dbReference type="EMBL" id="KJL40923.1"/>
    </source>
</evidence>
<name>A0A0M2H3R4_9MICO</name>
<proteinExistence type="predicted"/>
<accession>A0A0M2H3R4</accession>
<dbReference type="Proteomes" id="UP000033956">
    <property type="component" value="Unassembled WGS sequence"/>
</dbReference>
<evidence type="ECO:0000313" key="2">
    <source>
        <dbReference type="Proteomes" id="UP000033956"/>
    </source>
</evidence>
<sequence length="219" mass="23618">MSGARLRFRLPGRWFSVDLSGADATTASIRRIAKDAVGPADDRATERARIRRQLEAAAAEGARGDVRAIMFSTEIAPGTPLPVTLLVFEPADLRMSPAIGTAPETVLKVMAEGLAQIDPVARASMVEVRGPGVPALRTHRVEPVHDGTEADGTIRLTADYWIPVPGSKQLVMVRFATPLGELENMMCALFDEFVAVAYFSDERPPSLRDQILARGAAAR</sequence>
<gene>
    <name evidence="1" type="ORF">RS81_01467</name>
</gene>
<dbReference type="OrthoDB" id="5142055at2"/>
<dbReference type="AlphaFoldDB" id="A0A0M2H3R4"/>
<dbReference type="PATRIC" id="fig|92835.4.peg.1486"/>
<protein>
    <submittedName>
        <fullName evidence="1">Uncharacterized protein</fullName>
    </submittedName>
</protein>
<dbReference type="EMBL" id="JYIZ01000045">
    <property type="protein sequence ID" value="KJL40923.1"/>
    <property type="molecule type" value="Genomic_DNA"/>
</dbReference>
<comment type="caution">
    <text evidence="1">The sequence shown here is derived from an EMBL/GenBank/DDBJ whole genome shotgun (WGS) entry which is preliminary data.</text>
</comment>
<dbReference type="STRING" id="92835.RS81_01467"/>